<protein>
    <submittedName>
        <fullName evidence="1">Uncharacterized protein</fullName>
    </submittedName>
</protein>
<accession>A0A499VJ94</accession>
<gene>
    <name evidence="1" type="ORF">SAVMC3_55890</name>
</gene>
<reference evidence="1" key="1">
    <citation type="submission" date="2019-04" db="EMBL/GenBank/DDBJ databases">
        <title>Draft genome sequences of Streptomyces avermitilis MC3.</title>
        <authorList>
            <person name="Komaki H."/>
            <person name="Tamura T."/>
            <person name="Hosoyama A."/>
        </authorList>
    </citation>
    <scope>NUCLEOTIDE SEQUENCE</scope>
    <source>
        <strain evidence="1">MC3</strain>
    </source>
</reference>
<evidence type="ECO:0000313" key="1">
    <source>
        <dbReference type="EMBL" id="BBJ52960.1"/>
    </source>
</evidence>
<dbReference type="EMBL" id="AP019621">
    <property type="protein sequence ID" value="BBJ52960.1"/>
    <property type="molecule type" value="Genomic_DNA"/>
</dbReference>
<dbReference type="AlphaFoldDB" id="A0A499VJ94"/>
<name>A0A499VJ94_STRAX</name>
<organism evidence="1">
    <name type="scientific">Streptomyces avermitilis</name>
    <dbReference type="NCBI Taxonomy" id="33903"/>
    <lineage>
        <taxon>Bacteria</taxon>
        <taxon>Bacillati</taxon>
        <taxon>Actinomycetota</taxon>
        <taxon>Actinomycetes</taxon>
        <taxon>Kitasatosporales</taxon>
        <taxon>Streptomycetaceae</taxon>
        <taxon>Streptomyces</taxon>
    </lineage>
</organism>
<sequence length="98" mass="10757">MIWSTPLVTEYESQYGPPQFEQAPNEMTYFGSGICSYSRLTAGAILSVTVPETTIRSAWRGPGANGITPRRMKSCRAIDAAMNSIAQQARPKLKTQSE</sequence>
<proteinExistence type="predicted"/>